<reference evidence="3" key="1">
    <citation type="journal article" date="2019" name="Int. J. Syst. Evol. Microbiol.">
        <title>The Global Catalogue of Microorganisms (GCM) 10K type strain sequencing project: providing services to taxonomists for standard genome sequencing and annotation.</title>
        <authorList>
            <consortium name="The Broad Institute Genomics Platform"/>
            <consortium name="The Broad Institute Genome Sequencing Center for Infectious Disease"/>
            <person name="Wu L."/>
            <person name="Ma J."/>
        </authorList>
    </citation>
    <scope>NUCLEOTIDE SEQUENCE [LARGE SCALE GENOMIC DNA]</scope>
    <source>
        <strain evidence="3">KCTC 42182</strain>
    </source>
</reference>
<feature type="signal peptide" evidence="1">
    <location>
        <begin position="1"/>
        <end position="32"/>
    </location>
</feature>
<evidence type="ECO:0000256" key="1">
    <source>
        <dbReference type="SAM" id="SignalP"/>
    </source>
</evidence>
<organism evidence="2 3">
    <name type="scientific">Ferrovibrio xuzhouensis</name>
    <dbReference type="NCBI Taxonomy" id="1576914"/>
    <lineage>
        <taxon>Bacteria</taxon>
        <taxon>Pseudomonadati</taxon>
        <taxon>Pseudomonadota</taxon>
        <taxon>Alphaproteobacteria</taxon>
        <taxon>Rhodospirillales</taxon>
        <taxon>Rhodospirillaceae</taxon>
        <taxon>Ferrovibrio</taxon>
    </lineage>
</organism>
<evidence type="ECO:0000313" key="3">
    <source>
        <dbReference type="Proteomes" id="UP001595711"/>
    </source>
</evidence>
<dbReference type="Proteomes" id="UP001595711">
    <property type="component" value="Unassembled WGS sequence"/>
</dbReference>
<evidence type="ECO:0008006" key="4">
    <source>
        <dbReference type="Google" id="ProtNLM"/>
    </source>
</evidence>
<comment type="caution">
    <text evidence="2">The sequence shown here is derived from an EMBL/GenBank/DDBJ whole genome shotgun (WGS) entry which is preliminary data.</text>
</comment>
<name>A0ABV7VM46_9PROT</name>
<protein>
    <recommendedName>
        <fullName evidence="4">Ricin B lectin domain-containing protein</fullName>
    </recommendedName>
</protein>
<proteinExistence type="predicted"/>
<feature type="chain" id="PRO_5046712859" description="Ricin B lectin domain-containing protein" evidence="1">
    <location>
        <begin position="33"/>
        <end position="196"/>
    </location>
</feature>
<keyword evidence="1" id="KW-0732">Signal</keyword>
<evidence type="ECO:0000313" key="2">
    <source>
        <dbReference type="EMBL" id="MFC3677841.1"/>
    </source>
</evidence>
<dbReference type="RefSeq" id="WP_379729444.1">
    <property type="nucleotide sequence ID" value="NZ_JBHRYJ010000005.1"/>
</dbReference>
<dbReference type="EMBL" id="JBHRYJ010000005">
    <property type="protein sequence ID" value="MFC3677841.1"/>
    <property type="molecule type" value="Genomic_DNA"/>
</dbReference>
<gene>
    <name evidence="2" type="ORF">ACFOOQ_19970</name>
</gene>
<keyword evidence="3" id="KW-1185">Reference proteome</keyword>
<accession>A0ABV7VM46</accession>
<sequence>MTLRSLAACLAALALTAATVFGLPGAVRPAQAAGMNEFLPRDVPALKRFAIVATTANNQCVTAQLIRNDPKRVVAAALLSPCEFSLDNQTQGFFISRPLQEAGYQIFFAANPAYCLAMEPRSRLLVISGCALDSQMLEDLPQLWDIRGGGLSIKDSKGKKWCLDTQPKPGFSMLFEPHFIECPEVIPDAFILRVNR</sequence>